<protein>
    <recommendedName>
        <fullName evidence="3">NUDIX hydrolase</fullName>
    </recommendedName>
</protein>
<name>A0ABN5VZJ5_9ACTN</name>
<dbReference type="SUPFAM" id="SSF55811">
    <property type="entry name" value="Nudix"/>
    <property type="match status" value="1"/>
</dbReference>
<reference evidence="1 2" key="1">
    <citation type="journal article" date="2010" name="ChemBioChem">
        <title>Cloning and characterization of the biosynthetic gene cluster of 16-membered macrolide antibiotic FD-891: involvement of a dual functional cytochrome P450 monooxygenase catalyzing epoxidation and hydroxylation.</title>
        <authorList>
            <person name="Kudo F."/>
            <person name="Motegi A."/>
            <person name="Mizoue K."/>
            <person name="Eguchi T."/>
        </authorList>
    </citation>
    <scope>NUCLEOTIDE SEQUENCE [LARGE SCALE GENOMIC DNA]</scope>
    <source>
        <strain evidence="1 2">A-8890</strain>
    </source>
</reference>
<reference evidence="1 2" key="2">
    <citation type="journal article" date="2023" name="ChemBioChem">
        <title>Acyltransferase Domain Exchange between Two Independent Type I Polyketide Synthases in the Same Producer Strain of Macrolide Antibiotics.</title>
        <authorList>
            <person name="Kudo F."/>
            <person name="Kishikawa K."/>
            <person name="Tsuboi K."/>
            <person name="Kido T."/>
            <person name="Usui T."/>
            <person name="Hashimoto J."/>
            <person name="Shin-Ya K."/>
            <person name="Miyanaga A."/>
            <person name="Eguchi T."/>
        </authorList>
    </citation>
    <scope>NUCLEOTIDE SEQUENCE [LARGE SCALE GENOMIC DNA]</scope>
    <source>
        <strain evidence="1 2">A-8890</strain>
    </source>
</reference>
<organism evidence="1 2">
    <name type="scientific">Streptomyces graminofaciens</name>
    <dbReference type="NCBI Taxonomy" id="68212"/>
    <lineage>
        <taxon>Bacteria</taxon>
        <taxon>Bacillati</taxon>
        <taxon>Actinomycetota</taxon>
        <taxon>Actinomycetes</taxon>
        <taxon>Kitasatosporales</taxon>
        <taxon>Streptomycetaceae</taxon>
        <taxon>Streptomyces</taxon>
    </lineage>
</organism>
<evidence type="ECO:0000313" key="1">
    <source>
        <dbReference type="EMBL" id="BBC37397.1"/>
    </source>
</evidence>
<evidence type="ECO:0008006" key="3">
    <source>
        <dbReference type="Google" id="ProtNLM"/>
    </source>
</evidence>
<dbReference type="RefSeq" id="WP_350284052.1">
    <property type="nucleotide sequence ID" value="NZ_AP018448.1"/>
</dbReference>
<sequence>MEAIKSLGGRIHPDTGRRIAHVACRVLRGEAGTASLREVSAVAWVTLEQIPEYVPRGLYAPALAYVADGAAPGV</sequence>
<evidence type="ECO:0000313" key="2">
    <source>
        <dbReference type="Proteomes" id="UP001321542"/>
    </source>
</evidence>
<accession>A0ABN5VZJ5</accession>
<dbReference type="InterPro" id="IPR015797">
    <property type="entry name" value="NUDIX_hydrolase-like_dom_sf"/>
</dbReference>
<gene>
    <name evidence="1" type="ORF">SGFS_086910</name>
</gene>
<dbReference type="EMBL" id="AP018448">
    <property type="protein sequence ID" value="BBC37397.1"/>
    <property type="molecule type" value="Genomic_DNA"/>
</dbReference>
<proteinExistence type="predicted"/>
<keyword evidence="2" id="KW-1185">Reference proteome</keyword>
<dbReference type="Proteomes" id="UP001321542">
    <property type="component" value="Chromosome"/>
</dbReference>